<feature type="signal peptide" evidence="1">
    <location>
        <begin position="1"/>
        <end position="19"/>
    </location>
</feature>
<proteinExistence type="predicted"/>
<dbReference type="AlphaFoldDB" id="A0A0D2PJE5"/>
<dbReference type="Proteomes" id="UP000054270">
    <property type="component" value="Unassembled WGS sequence"/>
</dbReference>
<feature type="chain" id="PRO_5002249478" evidence="1">
    <location>
        <begin position="20"/>
        <end position="145"/>
    </location>
</feature>
<gene>
    <name evidence="2" type="ORF">HYPSUDRAFT_33971</name>
</gene>
<evidence type="ECO:0000313" key="2">
    <source>
        <dbReference type="EMBL" id="KJA28546.1"/>
    </source>
</evidence>
<sequence>MFKLSRAYALISMAVSTLSANTSPAMKYAAIEAGGANASVKVDICTGDIGTGCANIPIDSGSCINLDGGLVFFNKEISTAIIPYGTQCTFFEDFGCFSEQGAADSVSLAGGTWNFSHVPGAAEITVDFNDLTSSFNCSQILLPQN</sequence>
<evidence type="ECO:0000256" key="1">
    <source>
        <dbReference type="SAM" id="SignalP"/>
    </source>
</evidence>
<dbReference type="OrthoDB" id="2884912at2759"/>
<protein>
    <submittedName>
        <fullName evidence="2">Uncharacterized protein</fullName>
    </submittedName>
</protein>
<organism evidence="2 3">
    <name type="scientific">Hypholoma sublateritium (strain FD-334 SS-4)</name>
    <dbReference type="NCBI Taxonomy" id="945553"/>
    <lineage>
        <taxon>Eukaryota</taxon>
        <taxon>Fungi</taxon>
        <taxon>Dikarya</taxon>
        <taxon>Basidiomycota</taxon>
        <taxon>Agaricomycotina</taxon>
        <taxon>Agaricomycetes</taxon>
        <taxon>Agaricomycetidae</taxon>
        <taxon>Agaricales</taxon>
        <taxon>Agaricineae</taxon>
        <taxon>Strophariaceae</taxon>
        <taxon>Hypholoma</taxon>
    </lineage>
</organism>
<keyword evidence="1" id="KW-0732">Signal</keyword>
<evidence type="ECO:0000313" key="3">
    <source>
        <dbReference type="Proteomes" id="UP000054270"/>
    </source>
</evidence>
<keyword evidence="3" id="KW-1185">Reference proteome</keyword>
<name>A0A0D2PJE5_HYPSF</name>
<accession>A0A0D2PJE5</accession>
<reference evidence="3" key="1">
    <citation type="submission" date="2014-04" db="EMBL/GenBank/DDBJ databases">
        <title>Evolutionary Origins and Diversification of the Mycorrhizal Mutualists.</title>
        <authorList>
            <consortium name="DOE Joint Genome Institute"/>
            <consortium name="Mycorrhizal Genomics Consortium"/>
            <person name="Kohler A."/>
            <person name="Kuo A."/>
            <person name="Nagy L.G."/>
            <person name="Floudas D."/>
            <person name="Copeland A."/>
            <person name="Barry K.W."/>
            <person name="Cichocki N."/>
            <person name="Veneault-Fourrey C."/>
            <person name="LaButti K."/>
            <person name="Lindquist E.A."/>
            <person name="Lipzen A."/>
            <person name="Lundell T."/>
            <person name="Morin E."/>
            <person name="Murat C."/>
            <person name="Riley R."/>
            <person name="Ohm R."/>
            <person name="Sun H."/>
            <person name="Tunlid A."/>
            <person name="Henrissat B."/>
            <person name="Grigoriev I.V."/>
            <person name="Hibbett D.S."/>
            <person name="Martin F."/>
        </authorList>
    </citation>
    <scope>NUCLEOTIDE SEQUENCE [LARGE SCALE GENOMIC DNA]</scope>
    <source>
        <strain evidence="3">FD-334 SS-4</strain>
    </source>
</reference>
<dbReference type="EMBL" id="KN817521">
    <property type="protein sequence ID" value="KJA28546.1"/>
    <property type="molecule type" value="Genomic_DNA"/>
</dbReference>